<name>A0A814V6N9_ADIRI</name>
<sequence>MPSKNSIGFDCLYHWVADNNNLPKLKADTRIVAIRFCRQSTIHTEDQSLSIENSTITNGKQWTFSELRQMNISARQLVDWYAPLDLIEEYLLEKEIGIFVNCSRKKHFGPRCQYSFDSAEELKEIIWNQFDTKYYSQNDVLSVTNGTCYMIPNNQCQSILCLDWREICDGKFF</sequence>
<dbReference type="AlphaFoldDB" id="A0A814V6N9"/>
<dbReference type="Proteomes" id="UP000663828">
    <property type="component" value="Unassembled WGS sequence"/>
</dbReference>
<evidence type="ECO:0000313" key="2">
    <source>
        <dbReference type="Proteomes" id="UP000663828"/>
    </source>
</evidence>
<dbReference type="EMBL" id="CAJNOR010001693">
    <property type="protein sequence ID" value="CAF1184914.1"/>
    <property type="molecule type" value="Genomic_DNA"/>
</dbReference>
<proteinExistence type="predicted"/>
<gene>
    <name evidence="1" type="ORF">XAT740_LOCUS22786</name>
</gene>
<organism evidence="1 2">
    <name type="scientific">Adineta ricciae</name>
    <name type="common">Rotifer</name>
    <dbReference type="NCBI Taxonomy" id="249248"/>
    <lineage>
        <taxon>Eukaryota</taxon>
        <taxon>Metazoa</taxon>
        <taxon>Spiralia</taxon>
        <taxon>Gnathifera</taxon>
        <taxon>Rotifera</taxon>
        <taxon>Eurotatoria</taxon>
        <taxon>Bdelloidea</taxon>
        <taxon>Adinetida</taxon>
        <taxon>Adinetidae</taxon>
        <taxon>Adineta</taxon>
    </lineage>
</organism>
<comment type="caution">
    <text evidence="1">The sequence shown here is derived from an EMBL/GenBank/DDBJ whole genome shotgun (WGS) entry which is preliminary data.</text>
</comment>
<evidence type="ECO:0000313" key="1">
    <source>
        <dbReference type="EMBL" id="CAF1184914.1"/>
    </source>
</evidence>
<accession>A0A814V6N9</accession>
<keyword evidence="2" id="KW-1185">Reference proteome</keyword>
<reference evidence="1" key="1">
    <citation type="submission" date="2021-02" db="EMBL/GenBank/DDBJ databases">
        <authorList>
            <person name="Nowell W R."/>
        </authorList>
    </citation>
    <scope>NUCLEOTIDE SEQUENCE</scope>
</reference>
<protein>
    <submittedName>
        <fullName evidence="1">Uncharacterized protein</fullName>
    </submittedName>
</protein>